<feature type="signal peptide" evidence="2">
    <location>
        <begin position="1"/>
        <end position="20"/>
    </location>
</feature>
<keyword evidence="2" id="KW-0732">Signal</keyword>
<keyword evidence="1" id="KW-1133">Transmembrane helix</keyword>
<accession>A0A2M4DL84</accession>
<keyword evidence="1" id="KW-0812">Transmembrane</keyword>
<dbReference type="AlphaFoldDB" id="A0A2M4DL84"/>
<keyword evidence="1" id="KW-0472">Membrane</keyword>
<name>A0A2M4DL84_ANODA</name>
<reference evidence="3" key="1">
    <citation type="submission" date="2018-01" db="EMBL/GenBank/DDBJ databases">
        <title>An insight into the sialome of Amazonian anophelines.</title>
        <authorList>
            <person name="Ribeiro J.M."/>
            <person name="Scarpassa V."/>
            <person name="Calvo E."/>
        </authorList>
    </citation>
    <scope>NUCLEOTIDE SEQUENCE</scope>
</reference>
<organism evidence="3">
    <name type="scientific">Anopheles darlingi</name>
    <name type="common">Mosquito</name>
    <dbReference type="NCBI Taxonomy" id="43151"/>
    <lineage>
        <taxon>Eukaryota</taxon>
        <taxon>Metazoa</taxon>
        <taxon>Ecdysozoa</taxon>
        <taxon>Arthropoda</taxon>
        <taxon>Hexapoda</taxon>
        <taxon>Insecta</taxon>
        <taxon>Pterygota</taxon>
        <taxon>Neoptera</taxon>
        <taxon>Endopterygota</taxon>
        <taxon>Diptera</taxon>
        <taxon>Nematocera</taxon>
        <taxon>Culicoidea</taxon>
        <taxon>Culicidae</taxon>
        <taxon>Anophelinae</taxon>
        <taxon>Anopheles</taxon>
    </lineage>
</organism>
<dbReference type="EMBL" id="GGFL01014121">
    <property type="protein sequence ID" value="MBW78299.1"/>
    <property type="molecule type" value="Transcribed_RNA"/>
</dbReference>
<protein>
    <recommendedName>
        <fullName evidence="4">Secreted protein</fullName>
    </recommendedName>
</protein>
<sequence>MLHLICCCFCCCCCFCFLVAKKLRNLMKGGGGWGGPYPIDRKRPSSVLSVTLSQRVTLEPVTHSCFPVFPFYMASFLMSFAWLGSLSGHFCCCSVAQSKSRVQNCRISCRRFFIRHLYSEMRIFLPSMMQVRFGRGRYR</sequence>
<evidence type="ECO:0000313" key="3">
    <source>
        <dbReference type="EMBL" id="MBW78299.1"/>
    </source>
</evidence>
<evidence type="ECO:0008006" key="4">
    <source>
        <dbReference type="Google" id="ProtNLM"/>
    </source>
</evidence>
<feature type="transmembrane region" description="Helical" evidence="1">
    <location>
        <begin position="71"/>
        <end position="96"/>
    </location>
</feature>
<feature type="chain" id="PRO_5014811643" description="Secreted protein" evidence="2">
    <location>
        <begin position="21"/>
        <end position="139"/>
    </location>
</feature>
<evidence type="ECO:0000256" key="1">
    <source>
        <dbReference type="SAM" id="Phobius"/>
    </source>
</evidence>
<proteinExistence type="predicted"/>
<evidence type="ECO:0000256" key="2">
    <source>
        <dbReference type="SAM" id="SignalP"/>
    </source>
</evidence>